<evidence type="ECO:0000256" key="6">
    <source>
        <dbReference type="ARBA" id="ARBA00022786"/>
    </source>
</evidence>
<gene>
    <name evidence="10" type="ORF">HPP92_014782</name>
</gene>
<accession>A0A835QGN2</accession>
<evidence type="ECO:0000256" key="3">
    <source>
        <dbReference type="ARBA" id="ARBA00022679"/>
    </source>
</evidence>
<comment type="caution">
    <text evidence="10">The sequence shown here is derived from an EMBL/GenBank/DDBJ whole genome shotgun (WGS) entry which is preliminary data.</text>
</comment>
<evidence type="ECO:0000256" key="1">
    <source>
        <dbReference type="ARBA" id="ARBA00000900"/>
    </source>
</evidence>
<dbReference type="Gene3D" id="3.30.40.10">
    <property type="entry name" value="Zinc/RING finger domain, C3HC4 (zinc finger)"/>
    <property type="match status" value="1"/>
</dbReference>
<dbReference type="InterPro" id="IPR001841">
    <property type="entry name" value="Znf_RING"/>
</dbReference>
<feature type="region of interest" description="Disordered" evidence="8">
    <location>
        <begin position="1"/>
        <end position="56"/>
    </location>
</feature>
<evidence type="ECO:0000256" key="4">
    <source>
        <dbReference type="ARBA" id="ARBA00022723"/>
    </source>
</evidence>
<keyword evidence="5" id="KW-0863">Zinc-finger</keyword>
<keyword evidence="6" id="KW-0833">Ubl conjugation pathway</keyword>
<evidence type="ECO:0000256" key="8">
    <source>
        <dbReference type="SAM" id="MobiDB-lite"/>
    </source>
</evidence>
<keyword evidence="11" id="KW-1185">Reference proteome</keyword>
<dbReference type="GO" id="GO:0061630">
    <property type="term" value="F:ubiquitin protein ligase activity"/>
    <property type="evidence" value="ECO:0007669"/>
    <property type="project" value="UniProtKB-EC"/>
</dbReference>
<dbReference type="SUPFAM" id="SSF57850">
    <property type="entry name" value="RING/U-box"/>
    <property type="match status" value="1"/>
</dbReference>
<dbReference type="GO" id="GO:0008270">
    <property type="term" value="F:zinc ion binding"/>
    <property type="evidence" value="ECO:0007669"/>
    <property type="project" value="UniProtKB-KW"/>
</dbReference>
<feature type="compositionally biased region" description="Polar residues" evidence="8">
    <location>
        <begin position="15"/>
        <end position="28"/>
    </location>
</feature>
<feature type="domain" description="RING-type" evidence="9">
    <location>
        <begin position="64"/>
        <end position="105"/>
    </location>
</feature>
<dbReference type="Pfam" id="PF13639">
    <property type="entry name" value="zf-RING_2"/>
    <property type="match status" value="1"/>
</dbReference>
<comment type="catalytic activity">
    <reaction evidence="1">
        <text>S-ubiquitinyl-[E2 ubiquitin-conjugating enzyme]-L-cysteine + [acceptor protein]-L-lysine = [E2 ubiquitin-conjugating enzyme]-L-cysteine + N(6)-ubiquitinyl-[acceptor protein]-L-lysine.</text>
        <dbReference type="EC" id="2.3.2.27"/>
    </reaction>
</comment>
<reference evidence="10 11" key="1">
    <citation type="journal article" date="2020" name="Nat. Food">
        <title>A phased Vanilla planifolia genome enables genetic improvement of flavour and production.</title>
        <authorList>
            <person name="Hasing T."/>
            <person name="Tang H."/>
            <person name="Brym M."/>
            <person name="Khazi F."/>
            <person name="Huang T."/>
            <person name="Chambers A.H."/>
        </authorList>
    </citation>
    <scope>NUCLEOTIDE SEQUENCE [LARGE SCALE GENOMIC DNA]</scope>
    <source>
        <tissue evidence="10">Leaf</tissue>
    </source>
</reference>
<evidence type="ECO:0000259" key="9">
    <source>
        <dbReference type="Pfam" id="PF13639"/>
    </source>
</evidence>
<dbReference type="EC" id="2.3.2.27" evidence="2"/>
<proteinExistence type="predicted"/>
<dbReference type="OrthoDB" id="1858121at2759"/>
<organism evidence="10 11">
    <name type="scientific">Vanilla planifolia</name>
    <name type="common">Vanilla</name>
    <dbReference type="NCBI Taxonomy" id="51239"/>
    <lineage>
        <taxon>Eukaryota</taxon>
        <taxon>Viridiplantae</taxon>
        <taxon>Streptophyta</taxon>
        <taxon>Embryophyta</taxon>
        <taxon>Tracheophyta</taxon>
        <taxon>Spermatophyta</taxon>
        <taxon>Magnoliopsida</taxon>
        <taxon>Liliopsida</taxon>
        <taxon>Asparagales</taxon>
        <taxon>Orchidaceae</taxon>
        <taxon>Vanilloideae</taxon>
        <taxon>Vanilleae</taxon>
        <taxon>Vanilla</taxon>
    </lineage>
</organism>
<evidence type="ECO:0000313" key="10">
    <source>
        <dbReference type="EMBL" id="KAG0472925.1"/>
    </source>
</evidence>
<dbReference type="PANTHER" id="PTHR46463">
    <property type="entry name" value="ZINC FINGER, RING/FYVE/PHD-TYPE"/>
    <property type="match status" value="1"/>
</dbReference>
<name>A0A835QGN2_VANPL</name>
<dbReference type="EMBL" id="JADCNL010000007">
    <property type="protein sequence ID" value="KAG0472925.1"/>
    <property type="molecule type" value="Genomic_DNA"/>
</dbReference>
<evidence type="ECO:0000256" key="7">
    <source>
        <dbReference type="ARBA" id="ARBA00022833"/>
    </source>
</evidence>
<evidence type="ECO:0000256" key="2">
    <source>
        <dbReference type="ARBA" id="ARBA00012483"/>
    </source>
</evidence>
<dbReference type="InterPro" id="IPR013083">
    <property type="entry name" value="Znf_RING/FYVE/PHD"/>
</dbReference>
<dbReference type="AlphaFoldDB" id="A0A835QGN2"/>
<dbReference type="CDD" id="cd23116">
    <property type="entry name" value="RING-H2_AIRP1-like"/>
    <property type="match status" value="1"/>
</dbReference>
<keyword evidence="3" id="KW-0808">Transferase</keyword>
<protein>
    <recommendedName>
        <fullName evidence="2">RING-type E3 ubiquitin transferase</fullName>
        <ecNumber evidence="2">2.3.2.27</ecNumber>
    </recommendedName>
</protein>
<sequence length="264" mass="29117">MLRVDPNLDARGAGNYSNKNELRQTSGSLPAGHVFDGRSNSPKVKEELSTFDAPTTPFTEDEDVCPTCLEEYDAENPRIITKMQTSFHLSCILEWLERSNTCAICDKVSQLVFVVGAGFVALVTLCSPNDINSSKEASFVFLCPRFSPSQNHHWLEISPEMLFSVGSSLFPSSVCSSLFPKPEPFYSQRSFLLVVYEPFRPNIDYAASAAHTKTEDKLGLALPKVGQHLESLVPGTMGKILNFGQSTRSSRRMETSVSVAMAFT</sequence>
<dbReference type="PANTHER" id="PTHR46463:SF89">
    <property type="entry name" value="E3 UBIQUITIN-PROTEIN LIGASE RHB1A-RELATED"/>
    <property type="match status" value="1"/>
</dbReference>
<dbReference type="Proteomes" id="UP000636800">
    <property type="component" value="Chromosome 7"/>
</dbReference>
<evidence type="ECO:0000256" key="5">
    <source>
        <dbReference type="ARBA" id="ARBA00022771"/>
    </source>
</evidence>
<evidence type="ECO:0000313" key="11">
    <source>
        <dbReference type="Proteomes" id="UP000636800"/>
    </source>
</evidence>
<keyword evidence="7" id="KW-0862">Zinc</keyword>
<keyword evidence="4" id="KW-0479">Metal-binding</keyword>